<dbReference type="Gene3D" id="1.20.120.1770">
    <property type="match status" value="1"/>
</dbReference>
<feature type="signal peptide" evidence="9">
    <location>
        <begin position="1"/>
        <end position="19"/>
    </location>
</feature>
<evidence type="ECO:0000313" key="12">
    <source>
        <dbReference type="EMBL" id="KAF2120398.1"/>
    </source>
</evidence>
<feature type="transmembrane region" description="Helical" evidence="8">
    <location>
        <begin position="365"/>
        <end position="384"/>
    </location>
</feature>
<evidence type="ECO:0000256" key="7">
    <source>
        <dbReference type="SAM" id="MobiDB-lite"/>
    </source>
</evidence>
<evidence type="ECO:0000256" key="8">
    <source>
        <dbReference type="SAM" id="Phobius"/>
    </source>
</evidence>
<evidence type="ECO:0000259" key="10">
    <source>
        <dbReference type="SMART" id="SM00664"/>
    </source>
</evidence>
<protein>
    <recommendedName>
        <fullName evidence="14">Cytochrome b561 domain-containing protein</fullName>
    </recommendedName>
</protein>
<dbReference type="InterPro" id="IPR005018">
    <property type="entry name" value="DOMON_domain"/>
</dbReference>
<evidence type="ECO:0000256" key="5">
    <source>
        <dbReference type="ARBA" id="ARBA00022989"/>
    </source>
</evidence>
<feature type="compositionally biased region" description="Polar residues" evidence="7">
    <location>
        <begin position="395"/>
        <end position="412"/>
    </location>
</feature>
<evidence type="ECO:0000313" key="13">
    <source>
        <dbReference type="Proteomes" id="UP000799770"/>
    </source>
</evidence>
<evidence type="ECO:0000256" key="6">
    <source>
        <dbReference type="ARBA" id="ARBA00023136"/>
    </source>
</evidence>
<name>A0A6A5ZQ88_9PLEO</name>
<dbReference type="Pfam" id="PF16010">
    <property type="entry name" value="CDH-cyt"/>
    <property type="match status" value="1"/>
</dbReference>
<dbReference type="PANTHER" id="PTHR47797">
    <property type="entry name" value="DEHYDROGENASE, PUTATIVE (AFU_ORTHOLOGUE AFUA_8G05805)-RELATED"/>
    <property type="match status" value="1"/>
</dbReference>
<evidence type="ECO:0000259" key="11">
    <source>
        <dbReference type="SMART" id="SM00665"/>
    </source>
</evidence>
<keyword evidence="5 8" id="KW-1133">Transmembrane helix</keyword>
<accession>A0A6A5ZQ88</accession>
<feature type="domain" description="Cytochrome b561" evidence="11">
    <location>
        <begin position="228"/>
        <end position="351"/>
    </location>
</feature>
<dbReference type="EMBL" id="ML977314">
    <property type="protein sequence ID" value="KAF2120398.1"/>
    <property type="molecule type" value="Genomic_DNA"/>
</dbReference>
<dbReference type="SUPFAM" id="SSF49344">
    <property type="entry name" value="CBD9-like"/>
    <property type="match status" value="1"/>
</dbReference>
<evidence type="ECO:0008006" key="14">
    <source>
        <dbReference type="Google" id="ProtNLM"/>
    </source>
</evidence>
<dbReference type="Proteomes" id="UP000799770">
    <property type="component" value="Unassembled WGS sequence"/>
</dbReference>
<keyword evidence="3 8" id="KW-0812">Transmembrane</keyword>
<dbReference type="SMART" id="SM00664">
    <property type="entry name" value="DoH"/>
    <property type="match status" value="1"/>
</dbReference>
<dbReference type="Pfam" id="PF03188">
    <property type="entry name" value="Cytochrom_B561"/>
    <property type="match status" value="1"/>
</dbReference>
<feature type="transmembrane region" description="Helical" evidence="8">
    <location>
        <begin position="255"/>
        <end position="274"/>
    </location>
</feature>
<evidence type="ECO:0000256" key="4">
    <source>
        <dbReference type="ARBA" id="ARBA00022982"/>
    </source>
</evidence>
<gene>
    <name evidence="12" type="ORF">BDV96DRAFT_628842</name>
</gene>
<dbReference type="AlphaFoldDB" id="A0A6A5ZQ88"/>
<evidence type="ECO:0000256" key="9">
    <source>
        <dbReference type="SAM" id="SignalP"/>
    </source>
</evidence>
<reference evidence="12" key="1">
    <citation type="journal article" date="2020" name="Stud. Mycol.">
        <title>101 Dothideomycetes genomes: a test case for predicting lifestyles and emergence of pathogens.</title>
        <authorList>
            <person name="Haridas S."/>
            <person name="Albert R."/>
            <person name="Binder M."/>
            <person name="Bloem J."/>
            <person name="Labutti K."/>
            <person name="Salamov A."/>
            <person name="Andreopoulos B."/>
            <person name="Baker S."/>
            <person name="Barry K."/>
            <person name="Bills G."/>
            <person name="Bluhm B."/>
            <person name="Cannon C."/>
            <person name="Castanera R."/>
            <person name="Culley D."/>
            <person name="Daum C."/>
            <person name="Ezra D."/>
            <person name="Gonzalez J."/>
            <person name="Henrissat B."/>
            <person name="Kuo A."/>
            <person name="Liang C."/>
            <person name="Lipzen A."/>
            <person name="Lutzoni F."/>
            <person name="Magnuson J."/>
            <person name="Mondo S."/>
            <person name="Nolan M."/>
            <person name="Ohm R."/>
            <person name="Pangilinan J."/>
            <person name="Park H.-J."/>
            <person name="Ramirez L."/>
            <person name="Alfaro M."/>
            <person name="Sun H."/>
            <person name="Tritt A."/>
            <person name="Yoshinaga Y."/>
            <person name="Zwiers L.-H."/>
            <person name="Turgeon B."/>
            <person name="Goodwin S."/>
            <person name="Spatafora J."/>
            <person name="Crous P."/>
            <person name="Grigoriev I."/>
        </authorList>
    </citation>
    <scope>NUCLEOTIDE SEQUENCE</scope>
    <source>
        <strain evidence="12">CBS 627.86</strain>
    </source>
</reference>
<dbReference type="CDD" id="cd09630">
    <property type="entry name" value="CDH_like_cytochrome"/>
    <property type="match status" value="1"/>
</dbReference>
<dbReference type="GO" id="GO:0016020">
    <property type="term" value="C:membrane"/>
    <property type="evidence" value="ECO:0007669"/>
    <property type="project" value="UniProtKB-SubCell"/>
</dbReference>
<sequence length="427" mass="45621">MSPQVFAVAAFWLASVATAISTQCPTSDVCFSLSVPDSTVTSGNGDIFFSLTGPTNYSWISLAQGEQMDGAHFFIMYTSASGTNVTVSPRLTSGHHLPSFDTNTQITLLEGTGVRGGIMTANVKCSNCNSWSGGSMDLAAQSTDWIWARATGASLESDDISAQLSRHDLHGTVTFGAAAHGGSDANPFVSPASPTASGTATPPSPFTGGGQTAVVHTAPLRIVRMYTAHSILACLAWAGIFPLGGIMIRLLSFPGLLWVHAGLQISGYVLYIAAVGLGIELSINPKYWRMGNKHVIIGLTIFALFFVQGFTGYLHHHLLKKVGRRQMCSYIHMWTGRICIVLGMMNAGFGFQITKKGLDTWQVKTYIAFAVTMFTAYVVSVVAGELQQKKRMASANAQTLRSPSDSDSGRQSPTKKEAVATKNERSE</sequence>
<feature type="transmembrane region" description="Helical" evidence="8">
    <location>
        <begin position="334"/>
        <end position="353"/>
    </location>
</feature>
<dbReference type="SMART" id="SM00665">
    <property type="entry name" value="B561"/>
    <property type="match status" value="1"/>
</dbReference>
<evidence type="ECO:0000256" key="3">
    <source>
        <dbReference type="ARBA" id="ARBA00022692"/>
    </source>
</evidence>
<dbReference type="InterPro" id="IPR015920">
    <property type="entry name" value="Cellobiose_DH-like_cyt"/>
</dbReference>
<keyword evidence="13" id="KW-1185">Reference proteome</keyword>
<feature type="region of interest" description="Disordered" evidence="7">
    <location>
        <begin position="186"/>
        <end position="208"/>
    </location>
</feature>
<feature type="chain" id="PRO_5025626137" description="Cytochrome b561 domain-containing protein" evidence="9">
    <location>
        <begin position="20"/>
        <end position="427"/>
    </location>
</feature>
<keyword evidence="4" id="KW-0249">Electron transport</keyword>
<feature type="transmembrane region" description="Helical" evidence="8">
    <location>
        <begin position="294"/>
        <end position="314"/>
    </location>
</feature>
<feature type="compositionally biased region" description="Basic and acidic residues" evidence="7">
    <location>
        <begin position="414"/>
        <end position="427"/>
    </location>
</feature>
<dbReference type="PANTHER" id="PTHR47797:SF1">
    <property type="entry name" value="CYTOCHROME B561 DOMAIN-CONTAINING PROTEIN-RELATED"/>
    <property type="match status" value="1"/>
</dbReference>
<dbReference type="OrthoDB" id="19261at2759"/>
<dbReference type="CDD" id="cd08760">
    <property type="entry name" value="Cyt_b561_FRRS1_like"/>
    <property type="match status" value="1"/>
</dbReference>
<keyword evidence="9" id="KW-0732">Signal</keyword>
<keyword evidence="6 8" id="KW-0472">Membrane</keyword>
<feature type="domain" description="DOMON" evidence="10">
    <location>
        <begin position="59"/>
        <end position="150"/>
    </location>
</feature>
<evidence type="ECO:0000256" key="2">
    <source>
        <dbReference type="ARBA" id="ARBA00022448"/>
    </source>
</evidence>
<organism evidence="12 13">
    <name type="scientific">Lophiotrema nucula</name>
    <dbReference type="NCBI Taxonomy" id="690887"/>
    <lineage>
        <taxon>Eukaryota</taxon>
        <taxon>Fungi</taxon>
        <taxon>Dikarya</taxon>
        <taxon>Ascomycota</taxon>
        <taxon>Pezizomycotina</taxon>
        <taxon>Dothideomycetes</taxon>
        <taxon>Pleosporomycetidae</taxon>
        <taxon>Pleosporales</taxon>
        <taxon>Lophiotremataceae</taxon>
        <taxon>Lophiotrema</taxon>
    </lineage>
</organism>
<keyword evidence="2" id="KW-0813">Transport</keyword>
<feature type="compositionally biased region" description="Low complexity" evidence="7">
    <location>
        <begin position="190"/>
        <end position="201"/>
    </location>
</feature>
<feature type="transmembrane region" description="Helical" evidence="8">
    <location>
        <begin position="226"/>
        <end position="248"/>
    </location>
</feature>
<comment type="subcellular location">
    <subcellularLocation>
        <location evidence="1">Membrane</location>
    </subcellularLocation>
</comment>
<dbReference type="Gene3D" id="2.60.40.1210">
    <property type="entry name" value="Cellobiose dehydrogenase, cytochrome domain"/>
    <property type="match status" value="1"/>
</dbReference>
<evidence type="ECO:0000256" key="1">
    <source>
        <dbReference type="ARBA" id="ARBA00004370"/>
    </source>
</evidence>
<feature type="region of interest" description="Disordered" evidence="7">
    <location>
        <begin position="394"/>
        <end position="427"/>
    </location>
</feature>
<proteinExistence type="predicted"/>
<dbReference type="InterPro" id="IPR006593">
    <property type="entry name" value="Cyt_b561/ferric_Rdtase_TM"/>
</dbReference>